<dbReference type="PANTHER" id="PTHR30478:SF0">
    <property type="entry name" value="BETA SLIDING CLAMP"/>
    <property type="match status" value="1"/>
</dbReference>
<evidence type="ECO:0000256" key="4">
    <source>
        <dbReference type="ARBA" id="ARBA00022679"/>
    </source>
</evidence>
<keyword evidence="8 10" id="KW-0238">DNA-binding</keyword>
<dbReference type="SMART" id="SM00480">
    <property type="entry name" value="POL3Bc"/>
    <property type="match status" value="1"/>
</dbReference>
<dbReference type="Pfam" id="PF13411">
    <property type="entry name" value="MerR_1"/>
    <property type="match status" value="1"/>
</dbReference>
<dbReference type="Gene3D" id="3.10.150.10">
    <property type="entry name" value="DNA Polymerase III, subunit A, domain 2"/>
    <property type="match status" value="2"/>
</dbReference>
<dbReference type="SUPFAM" id="SSF46955">
    <property type="entry name" value="Putative DNA-binding domain"/>
    <property type="match status" value="1"/>
</dbReference>
<dbReference type="InterPro" id="IPR001001">
    <property type="entry name" value="DNA_polIII_beta"/>
</dbReference>
<accession>A0A543EUY6</accession>
<gene>
    <name evidence="10" type="ORF">FB390_5534</name>
</gene>
<dbReference type="EMBL" id="VFPG01000002">
    <property type="protein sequence ID" value="TQM25386.1"/>
    <property type="molecule type" value="Genomic_DNA"/>
</dbReference>
<dbReference type="GO" id="GO:0003677">
    <property type="term" value="F:DNA binding"/>
    <property type="evidence" value="ECO:0007669"/>
    <property type="project" value="UniProtKB-KW"/>
</dbReference>
<dbReference type="GO" id="GO:0008408">
    <property type="term" value="F:3'-5' exonuclease activity"/>
    <property type="evidence" value="ECO:0007669"/>
    <property type="project" value="InterPro"/>
</dbReference>
<dbReference type="InterPro" id="IPR022637">
    <property type="entry name" value="DNA_polIII_beta_cen"/>
</dbReference>
<dbReference type="SUPFAM" id="SSF55979">
    <property type="entry name" value="DNA clamp"/>
    <property type="match status" value="1"/>
</dbReference>
<dbReference type="SMART" id="SM00422">
    <property type="entry name" value="HTH_MERR"/>
    <property type="match status" value="1"/>
</dbReference>
<evidence type="ECO:0000256" key="8">
    <source>
        <dbReference type="ARBA" id="ARBA00023125"/>
    </source>
</evidence>
<evidence type="ECO:0000256" key="3">
    <source>
        <dbReference type="ARBA" id="ARBA00022490"/>
    </source>
</evidence>
<dbReference type="PROSITE" id="PS50937">
    <property type="entry name" value="HTH_MERR_2"/>
    <property type="match status" value="1"/>
</dbReference>
<keyword evidence="5" id="KW-0548">Nucleotidyltransferase</keyword>
<keyword evidence="3" id="KW-0963">Cytoplasm</keyword>
<proteinExistence type="inferred from homology"/>
<keyword evidence="11" id="KW-1185">Reference proteome</keyword>
<dbReference type="GO" id="GO:0003887">
    <property type="term" value="F:DNA-directed DNA polymerase activity"/>
    <property type="evidence" value="ECO:0007669"/>
    <property type="project" value="UniProtKB-KW"/>
</dbReference>
<reference evidence="10 11" key="1">
    <citation type="submission" date="2019-06" db="EMBL/GenBank/DDBJ databases">
        <title>Sequencing the genomes of 1000 actinobacteria strains.</title>
        <authorList>
            <person name="Klenk H.-P."/>
        </authorList>
    </citation>
    <scope>NUCLEOTIDE SEQUENCE [LARGE SCALE GENOMIC DNA]</scope>
    <source>
        <strain evidence="10 11">DSM 103495</strain>
    </source>
</reference>
<evidence type="ECO:0000256" key="5">
    <source>
        <dbReference type="ARBA" id="ARBA00022695"/>
    </source>
</evidence>
<feature type="domain" description="HTH merR-type" evidence="9">
    <location>
        <begin position="1"/>
        <end position="71"/>
    </location>
</feature>
<evidence type="ECO:0000256" key="7">
    <source>
        <dbReference type="ARBA" id="ARBA00022932"/>
    </source>
</evidence>
<sequence length="440" mass="45104">MITIGALARASGLTASALRFYGDCGLLVPAEVDAVTGYRYYTRSQCERAVLIRRLRGIELSLEAITEVLSGDPSRAERLLDAHVAELARRADAAARVAAQVKRALGAGHGIAVPAADLARAIGQVGTAAAIDDTVPALAGILVEADSTALTLTATDRYRLSTRTLAPLRDGGEEWSVVVEAATLAPLRPWLDSIEEVVLAPSDSGIAFASGEIEHRCTGIEQPFPDYRAVLDGLSPVRTRMLVARTALLDLLETAADTVVCTIDASGLAVSSAVIGTRLPAVATGAPDATTCATDSFSLANSRAITEARPPVVATGAADATTCATDGSGLVVSAAAMENQLPAVVTGAADTVACASDEPGPGVAGAVTVTRLPAVVTGAPMKLAFRSEVLRSAVASALGPDLMFDLAAADQPVVVRSATDGDLTTLVMPTFVPSTEDHTR</sequence>
<evidence type="ECO:0000256" key="6">
    <source>
        <dbReference type="ARBA" id="ARBA00022705"/>
    </source>
</evidence>
<dbReference type="InterPro" id="IPR009061">
    <property type="entry name" value="DNA-bd_dom_put_sf"/>
</dbReference>
<dbReference type="AlphaFoldDB" id="A0A543EUY6"/>
<name>A0A543EUY6_9NOCA</name>
<comment type="similarity">
    <text evidence="2">Belongs to the beta sliding clamp family.</text>
</comment>
<comment type="caution">
    <text evidence="10">The sequence shown here is derived from an EMBL/GenBank/DDBJ whole genome shotgun (WGS) entry which is preliminary data.</text>
</comment>
<evidence type="ECO:0000256" key="1">
    <source>
        <dbReference type="ARBA" id="ARBA00004496"/>
    </source>
</evidence>
<dbReference type="GO" id="GO:0009360">
    <property type="term" value="C:DNA polymerase III complex"/>
    <property type="evidence" value="ECO:0007669"/>
    <property type="project" value="InterPro"/>
</dbReference>
<evidence type="ECO:0000256" key="2">
    <source>
        <dbReference type="ARBA" id="ARBA00010752"/>
    </source>
</evidence>
<organism evidence="10 11">
    <name type="scientific">Nocardia bhagyanarayanae</name>
    <dbReference type="NCBI Taxonomy" id="1215925"/>
    <lineage>
        <taxon>Bacteria</taxon>
        <taxon>Bacillati</taxon>
        <taxon>Actinomycetota</taxon>
        <taxon>Actinomycetes</taxon>
        <taxon>Mycobacteriales</taxon>
        <taxon>Nocardiaceae</taxon>
        <taxon>Nocardia</taxon>
    </lineage>
</organism>
<dbReference type="Gene3D" id="1.10.1660.10">
    <property type="match status" value="1"/>
</dbReference>
<keyword evidence="7" id="KW-0239">DNA-directed DNA polymerase</keyword>
<dbReference type="GO" id="GO:0006271">
    <property type="term" value="P:DNA strand elongation involved in DNA replication"/>
    <property type="evidence" value="ECO:0007669"/>
    <property type="project" value="TreeGrafter"/>
</dbReference>
<keyword evidence="4" id="KW-0808">Transferase</keyword>
<dbReference type="GO" id="GO:0005737">
    <property type="term" value="C:cytoplasm"/>
    <property type="evidence" value="ECO:0007669"/>
    <property type="project" value="UniProtKB-SubCell"/>
</dbReference>
<evidence type="ECO:0000259" key="9">
    <source>
        <dbReference type="PROSITE" id="PS50937"/>
    </source>
</evidence>
<comment type="subcellular location">
    <subcellularLocation>
        <location evidence="1">Cytoplasm</location>
    </subcellularLocation>
</comment>
<evidence type="ECO:0000313" key="11">
    <source>
        <dbReference type="Proteomes" id="UP000316331"/>
    </source>
</evidence>
<dbReference type="InterPro" id="IPR000551">
    <property type="entry name" value="MerR-type_HTH_dom"/>
</dbReference>
<dbReference type="Pfam" id="PF02767">
    <property type="entry name" value="DNA_pol3_beta_2"/>
    <property type="match status" value="1"/>
</dbReference>
<dbReference type="CDD" id="cd00140">
    <property type="entry name" value="beta_clamp"/>
    <property type="match status" value="1"/>
</dbReference>
<protein>
    <submittedName>
        <fullName evidence="10">DNA-binding transcriptional MerR regulator</fullName>
    </submittedName>
</protein>
<dbReference type="InterPro" id="IPR046938">
    <property type="entry name" value="DNA_clamp_sf"/>
</dbReference>
<evidence type="ECO:0000313" key="10">
    <source>
        <dbReference type="EMBL" id="TQM25386.1"/>
    </source>
</evidence>
<dbReference type="PANTHER" id="PTHR30478">
    <property type="entry name" value="DNA POLYMERASE III SUBUNIT BETA"/>
    <property type="match status" value="1"/>
</dbReference>
<keyword evidence="6" id="KW-0235">DNA replication</keyword>
<dbReference type="GO" id="GO:0006355">
    <property type="term" value="P:regulation of DNA-templated transcription"/>
    <property type="evidence" value="ECO:0007669"/>
    <property type="project" value="InterPro"/>
</dbReference>
<dbReference type="Proteomes" id="UP000316331">
    <property type="component" value="Unassembled WGS sequence"/>
</dbReference>